<evidence type="ECO:0000313" key="12">
    <source>
        <dbReference type="EMBL" id="KKU06687.1"/>
    </source>
</evidence>
<dbReference type="PRINTS" id="PR00449">
    <property type="entry name" value="RASTRNSFRMNG"/>
</dbReference>
<evidence type="ECO:0000256" key="1">
    <source>
        <dbReference type="ARBA" id="ARBA00008279"/>
    </source>
</evidence>
<feature type="binding site" evidence="8">
    <location>
        <begin position="304"/>
        <end position="307"/>
    </location>
    <ligand>
        <name>GTP</name>
        <dbReference type="ChEBI" id="CHEBI:37565"/>
        <label>2</label>
    </ligand>
</feature>
<feature type="binding site" evidence="8">
    <location>
        <begin position="237"/>
        <end position="241"/>
    </location>
    <ligand>
        <name>GTP</name>
        <dbReference type="ChEBI" id="CHEBI:37565"/>
        <label>2</label>
    </ligand>
</feature>
<dbReference type="Pfam" id="PF01926">
    <property type="entry name" value="MMR_HSR1"/>
    <property type="match status" value="2"/>
</dbReference>
<evidence type="ECO:0000256" key="2">
    <source>
        <dbReference type="ARBA" id="ARBA00020953"/>
    </source>
</evidence>
<evidence type="ECO:0000256" key="10">
    <source>
        <dbReference type="RuleBase" id="RU004481"/>
    </source>
</evidence>
<dbReference type="SMART" id="SM00382">
    <property type="entry name" value="AAA"/>
    <property type="match status" value="2"/>
</dbReference>
<dbReference type="GO" id="GO:0042254">
    <property type="term" value="P:ribosome biogenesis"/>
    <property type="evidence" value="ECO:0007669"/>
    <property type="project" value="UniProtKB-KW"/>
</dbReference>
<dbReference type="GO" id="GO:0005525">
    <property type="term" value="F:GTP binding"/>
    <property type="evidence" value="ECO:0007669"/>
    <property type="project" value="UniProtKB-UniRule"/>
</dbReference>
<evidence type="ECO:0000259" key="11">
    <source>
        <dbReference type="PROSITE" id="PS51712"/>
    </source>
</evidence>
<dbReference type="Gene3D" id="3.40.50.300">
    <property type="entry name" value="P-loop containing nucleotide triphosphate hydrolases"/>
    <property type="match status" value="2"/>
</dbReference>
<dbReference type="Pfam" id="PF14714">
    <property type="entry name" value="KH_dom-like"/>
    <property type="match status" value="1"/>
</dbReference>
<keyword evidence="6 8" id="KW-0342">GTP-binding</keyword>
<comment type="subunit">
    <text evidence="8">Associates with the 50S ribosomal subunit.</text>
</comment>
<comment type="caution">
    <text evidence="12">The sequence shown here is derived from an EMBL/GenBank/DDBJ whole genome shotgun (WGS) entry which is preliminary data.</text>
</comment>
<feature type="binding site" evidence="8">
    <location>
        <begin position="121"/>
        <end position="124"/>
    </location>
    <ligand>
        <name>GTP</name>
        <dbReference type="ChEBI" id="CHEBI:37565"/>
        <label>1</label>
    </ligand>
</feature>
<dbReference type="Gene3D" id="3.30.300.20">
    <property type="match status" value="1"/>
</dbReference>
<proteinExistence type="inferred from homology"/>
<evidence type="ECO:0000256" key="5">
    <source>
        <dbReference type="ARBA" id="ARBA00022741"/>
    </source>
</evidence>
<feature type="binding site" evidence="8">
    <location>
        <begin position="58"/>
        <end position="62"/>
    </location>
    <ligand>
        <name>GTP</name>
        <dbReference type="ChEBI" id="CHEBI:37565"/>
        <label>1</label>
    </ligand>
</feature>
<dbReference type="InterPro" id="IPR003593">
    <property type="entry name" value="AAA+_ATPase"/>
</dbReference>
<dbReference type="InterPro" id="IPR032859">
    <property type="entry name" value="KH_dom-like"/>
</dbReference>
<comment type="function">
    <text evidence="8 10">GTPase that plays an essential role in the late steps of ribosome biogenesis.</text>
</comment>
<dbReference type="InterPro" id="IPR006073">
    <property type="entry name" value="GTP-bd"/>
</dbReference>
<keyword evidence="5 8" id="KW-0547">Nucleotide-binding</keyword>
<protein>
    <recommendedName>
        <fullName evidence="2 8">GTPase Der</fullName>
    </recommendedName>
    <alternativeName>
        <fullName evidence="7 8">GTP-binding protein EngA</fullName>
    </alternativeName>
</protein>
<comment type="similarity">
    <text evidence="1 8 9 10">Belongs to the TRAFAC class TrmE-Era-EngA-EngB-Septin-like GTPase superfamily. EngA (Der) GTPase family.</text>
</comment>
<sequence>MSKIPTVAIVGRTNVGKSTLFNRLIEERKALTSVIAGTTRDRNEAEVFWCGRIFKVVDTGGTDSDFGKEIEQATRDQVWRAAEDADLILFVTDLKTGPLPQERDLARALKKINKPIIVVGNKAETPNLVASVHSAEWRLVGLASPIAVSALRGTGVGDLLDLIHKELRKIKCPPVLKKADEEITRVAIIGRPNVGKSSIVNAVVGEERVITSPMAHTTREPIDTLVEKNKKKYLLIDTAGMRKSGRVRQAGGLEASGVARTKEAVKRADVVLLVLDAAEQIGTQDKSLAGLLENSNAGVIIVANKWDTIENKGPETLNKYKKYVSAILPFISWAPVIFTSAKTGQRIEQIFDLIDQVQTSRHLQLTEEELENFLRQALTHRGPIRGKINKPPKVLGLRQTGTCPPAFAVTIKARREDAISQSYLRYIENRLHEKLNFVGTPVIVKARLPRITSD</sequence>
<dbReference type="Proteomes" id="UP000034354">
    <property type="component" value="Unassembled WGS sequence"/>
</dbReference>
<keyword evidence="4 10" id="KW-0677">Repeat</keyword>
<dbReference type="InterPro" id="IPR031166">
    <property type="entry name" value="G_ENGA"/>
</dbReference>
<dbReference type="GO" id="GO:0043022">
    <property type="term" value="F:ribosome binding"/>
    <property type="evidence" value="ECO:0007669"/>
    <property type="project" value="TreeGrafter"/>
</dbReference>
<dbReference type="NCBIfam" id="TIGR03594">
    <property type="entry name" value="GTPase_EngA"/>
    <property type="match status" value="1"/>
</dbReference>
<dbReference type="CDD" id="cd01894">
    <property type="entry name" value="EngA1"/>
    <property type="match status" value="1"/>
</dbReference>
<dbReference type="SUPFAM" id="SSF52540">
    <property type="entry name" value="P-loop containing nucleoside triphosphate hydrolases"/>
    <property type="match status" value="2"/>
</dbReference>
<dbReference type="FunFam" id="3.40.50.300:FF:000040">
    <property type="entry name" value="GTPase Der"/>
    <property type="match status" value="1"/>
</dbReference>
<evidence type="ECO:0000256" key="9">
    <source>
        <dbReference type="PROSITE-ProRule" id="PRU01049"/>
    </source>
</evidence>
<evidence type="ECO:0000313" key="13">
    <source>
        <dbReference type="Proteomes" id="UP000034354"/>
    </source>
</evidence>
<feature type="binding site" evidence="8">
    <location>
        <begin position="11"/>
        <end position="18"/>
    </location>
    <ligand>
        <name>GTP</name>
        <dbReference type="ChEBI" id="CHEBI:37565"/>
        <label>1</label>
    </ligand>
</feature>
<feature type="domain" description="EngA-type G" evidence="11">
    <location>
        <begin position="184"/>
        <end position="362"/>
    </location>
</feature>
<name>A0A0G1MF38_9BACT</name>
<dbReference type="HAMAP" id="MF_00195">
    <property type="entry name" value="GTPase_Der"/>
    <property type="match status" value="1"/>
</dbReference>
<gene>
    <name evidence="8" type="primary">der</name>
    <name evidence="12" type="ORF">UX09_C0045G0003</name>
</gene>
<accession>A0A0G1MF38</accession>
<dbReference type="PATRIC" id="fig|1618993.3.peg.912"/>
<organism evidence="12 13">
    <name type="scientific">Candidatus Uhrbacteria bacterium GW2011_GWE2_45_35</name>
    <dbReference type="NCBI Taxonomy" id="1618993"/>
    <lineage>
        <taxon>Bacteria</taxon>
        <taxon>Candidatus Uhriibacteriota</taxon>
    </lineage>
</organism>
<dbReference type="PANTHER" id="PTHR43834">
    <property type="entry name" value="GTPASE DER"/>
    <property type="match status" value="1"/>
</dbReference>
<dbReference type="CDD" id="cd01895">
    <property type="entry name" value="EngA2"/>
    <property type="match status" value="1"/>
</dbReference>
<dbReference type="EMBL" id="LCKW01000045">
    <property type="protein sequence ID" value="KKU06687.1"/>
    <property type="molecule type" value="Genomic_DNA"/>
</dbReference>
<dbReference type="PIRSF" id="PIRSF006485">
    <property type="entry name" value="GTP-binding_EngA"/>
    <property type="match status" value="1"/>
</dbReference>
<evidence type="ECO:0000256" key="6">
    <source>
        <dbReference type="ARBA" id="ARBA00023134"/>
    </source>
</evidence>
<feature type="binding site" evidence="8">
    <location>
        <begin position="190"/>
        <end position="197"/>
    </location>
    <ligand>
        <name>GTP</name>
        <dbReference type="ChEBI" id="CHEBI:37565"/>
        <label>2</label>
    </ligand>
</feature>
<dbReference type="NCBIfam" id="TIGR00231">
    <property type="entry name" value="small_GTP"/>
    <property type="match status" value="2"/>
</dbReference>
<dbReference type="STRING" id="1618993.UX09_C0045G0003"/>
<dbReference type="InterPro" id="IPR027417">
    <property type="entry name" value="P-loop_NTPase"/>
</dbReference>
<evidence type="ECO:0000256" key="7">
    <source>
        <dbReference type="ARBA" id="ARBA00032345"/>
    </source>
</evidence>
<reference evidence="12 13" key="1">
    <citation type="journal article" date="2015" name="Nature">
        <title>rRNA introns, odd ribosomes, and small enigmatic genomes across a large radiation of phyla.</title>
        <authorList>
            <person name="Brown C.T."/>
            <person name="Hug L.A."/>
            <person name="Thomas B.C."/>
            <person name="Sharon I."/>
            <person name="Castelle C.J."/>
            <person name="Singh A."/>
            <person name="Wilkins M.J."/>
            <person name="Williams K.H."/>
            <person name="Banfield J.F."/>
        </authorList>
    </citation>
    <scope>NUCLEOTIDE SEQUENCE [LARGE SCALE GENOMIC DNA]</scope>
</reference>
<keyword evidence="3 8" id="KW-0690">Ribosome biogenesis</keyword>
<dbReference type="InterPro" id="IPR015946">
    <property type="entry name" value="KH_dom-like_a/b"/>
</dbReference>
<evidence type="ECO:0000256" key="4">
    <source>
        <dbReference type="ARBA" id="ARBA00022737"/>
    </source>
</evidence>
<dbReference type="AlphaFoldDB" id="A0A0G1MF38"/>
<dbReference type="InterPro" id="IPR005225">
    <property type="entry name" value="Small_GTP-bd"/>
</dbReference>
<evidence type="ECO:0000256" key="8">
    <source>
        <dbReference type="HAMAP-Rule" id="MF_00195"/>
    </source>
</evidence>
<dbReference type="InterPro" id="IPR016484">
    <property type="entry name" value="GTPase_Der"/>
</dbReference>
<dbReference type="PROSITE" id="PS51712">
    <property type="entry name" value="G_ENGA"/>
    <property type="match status" value="1"/>
</dbReference>
<evidence type="ECO:0000256" key="3">
    <source>
        <dbReference type="ARBA" id="ARBA00022517"/>
    </source>
</evidence>
<dbReference type="PANTHER" id="PTHR43834:SF6">
    <property type="entry name" value="GTPASE DER"/>
    <property type="match status" value="1"/>
</dbReference>